<comment type="subcellular location">
    <subcellularLocation>
        <location evidence="2">Golgi apparatus</location>
        <location evidence="2">trans-Golgi network</location>
    </subcellularLocation>
    <subcellularLocation>
        <location evidence="1">Membrane</location>
        <topology evidence="1">Multi-pass membrane protein</topology>
    </subcellularLocation>
</comment>
<keyword evidence="8 14" id="KW-1133">Transmembrane helix</keyword>
<dbReference type="Gene3D" id="1.20.1510.10">
    <property type="entry name" value="Cation efflux protein transmembrane domain"/>
    <property type="match status" value="1"/>
</dbReference>
<dbReference type="SUPFAM" id="SSF161111">
    <property type="entry name" value="Cation efflux protein transmembrane domain-like"/>
    <property type="match status" value="1"/>
</dbReference>
<dbReference type="InterPro" id="IPR002524">
    <property type="entry name" value="Cation_efflux"/>
</dbReference>
<comment type="similarity">
    <text evidence="3">Belongs to the cation diffusion facilitator (CDF) transporter (TC 2.A.4) family. SLC30A subfamily.</text>
</comment>
<dbReference type="InterPro" id="IPR058533">
    <property type="entry name" value="Cation_efflux_TM"/>
</dbReference>
<evidence type="ECO:0000256" key="1">
    <source>
        <dbReference type="ARBA" id="ARBA00004141"/>
    </source>
</evidence>
<dbReference type="GO" id="GO:1904257">
    <property type="term" value="P:zinc ion import into Golgi lumen"/>
    <property type="evidence" value="ECO:0007669"/>
    <property type="project" value="TreeGrafter"/>
</dbReference>
<dbReference type="GO" id="GO:0005794">
    <property type="term" value="C:Golgi apparatus"/>
    <property type="evidence" value="ECO:0007669"/>
    <property type="project" value="UniProtKB-SubCell"/>
</dbReference>
<dbReference type="NCBIfam" id="TIGR01297">
    <property type="entry name" value="CDF"/>
    <property type="match status" value="1"/>
</dbReference>
<keyword evidence="10 14" id="KW-0472">Membrane</keyword>
<comment type="catalytic activity">
    <reaction evidence="11">
        <text>Zn(2+)(in) = Zn(2+)(out)</text>
        <dbReference type="Rhea" id="RHEA:29351"/>
        <dbReference type="ChEBI" id="CHEBI:29105"/>
    </reaction>
</comment>
<dbReference type="InterPro" id="IPR045316">
    <property type="entry name" value="Msc2-like"/>
</dbReference>
<evidence type="ECO:0000256" key="10">
    <source>
        <dbReference type="ARBA" id="ARBA00023136"/>
    </source>
</evidence>
<feature type="transmembrane region" description="Helical" evidence="14">
    <location>
        <begin position="108"/>
        <end position="128"/>
    </location>
</feature>
<feature type="transmembrane region" description="Helical" evidence="14">
    <location>
        <begin position="44"/>
        <end position="64"/>
    </location>
</feature>
<evidence type="ECO:0000256" key="8">
    <source>
        <dbReference type="ARBA" id="ARBA00022989"/>
    </source>
</evidence>
<keyword evidence="5" id="KW-0813">Transport</keyword>
<evidence type="ECO:0000256" key="9">
    <source>
        <dbReference type="ARBA" id="ARBA00023065"/>
    </source>
</evidence>
<feature type="transmembrane region" description="Helical" evidence="14">
    <location>
        <begin position="148"/>
        <end position="165"/>
    </location>
</feature>
<reference evidence="16" key="1">
    <citation type="submission" date="2018-08" db="EMBL/GenBank/DDBJ databases">
        <authorList>
            <person name="Cornetti L."/>
        </authorList>
    </citation>
    <scope>NUCLEOTIDE SEQUENCE</scope>
    <source>
        <strain evidence="16">DE-FRO-2-1</strain>
    </source>
</reference>
<accession>A0A4Y7NIS0</accession>
<feature type="transmembrane region" description="Helical" evidence="14">
    <location>
        <begin position="290"/>
        <end position="313"/>
    </location>
</feature>
<comment type="subunit">
    <text evidence="4">Homooligomer.</text>
</comment>
<dbReference type="InterPro" id="IPR027469">
    <property type="entry name" value="Cation_efflux_TMD_sf"/>
</dbReference>
<dbReference type="PANTHER" id="PTHR45755">
    <property type="match status" value="1"/>
</dbReference>
<evidence type="ECO:0000259" key="15">
    <source>
        <dbReference type="Pfam" id="PF01545"/>
    </source>
</evidence>
<dbReference type="GO" id="GO:0031410">
    <property type="term" value="C:cytoplasmic vesicle"/>
    <property type="evidence" value="ECO:0007669"/>
    <property type="project" value="TreeGrafter"/>
</dbReference>
<evidence type="ECO:0000256" key="3">
    <source>
        <dbReference type="ARBA" id="ARBA00008873"/>
    </source>
</evidence>
<dbReference type="GO" id="GO:0016020">
    <property type="term" value="C:membrane"/>
    <property type="evidence" value="ECO:0007669"/>
    <property type="project" value="UniProtKB-SubCell"/>
</dbReference>
<feature type="transmembrane region" description="Helical" evidence="14">
    <location>
        <begin position="76"/>
        <end position="96"/>
    </location>
</feature>
<dbReference type="Pfam" id="PF01545">
    <property type="entry name" value="Cation_efflux"/>
    <property type="match status" value="1"/>
</dbReference>
<dbReference type="GO" id="GO:0005385">
    <property type="term" value="F:zinc ion transmembrane transporter activity"/>
    <property type="evidence" value="ECO:0007669"/>
    <property type="project" value="InterPro"/>
</dbReference>
<evidence type="ECO:0000256" key="11">
    <source>
        <dbReference type="ARBA" id="ARBA00034634"/>
    </source>
</evidence>
<dbReference type="PANTHER" id="PTHR45755:SF4">
    <property type="entry name" value="ZINC TRANSPORTER 7"/>
    <property type="match status" value="1"/>
</dbReference>
<feature type="compositionally biased region" description="Basic and acidic residues" evidence="13">
    <location>
        <begin position="239"/>
        <end position="255"/>
    </location>
</feature>
<dbReference type="GO" id="GO:0006882">
    <property type="term" value="P:intracellular zinc ion homeostasis"/>
    <property type="evidence" value="ECO:0007669"/>
    <property type="project" value="InterPro"/>
</dbReference>
<organism evidence="16">
    <name type="scientific">Moina brachiata</name>
    <dbReference type="NCBI Taxonomy" id="675436"/>
    <lineage>
        <taxon>Eukaryota</taxon>
        <taxon>Metazoa</taxon>
        <taxon>Ecdysozoa</taxon>
        <taxon>Arthropoda</taxon>
        <taxon>Crustacea</taxon>
        <taxon>Branchiopoda</taxon>
        <taxon>Diplostraca</taxon>
        <taxon>Cladocera</taxon>
        <taxon>Anomopoda</taxon>
        <taxon>Moinidae</taxon>
        <taxon>Moina</taxon>
    </lineage>
</organism>
<evidence type="ECO:0000256" key="2">
    <source>
        <dbReference type="ARBA" id="ARBA00004601"/>
    </source>
</evidence>
<sequence>MLPTTQKDFNRLGPIQSSNRITGFAKSFMGWLRKIMKDKNSRNLLLFLILNLSFAFVELAYGIWTNSLGLISDSFHMFFDCTGLLAGLAANIIIQWKANEFYSYGYERAEVLAGFVNGLFLLFISFFIFSEAVERLLEPPEVHHERLLIVSVLGFIVNLIGVFAFHHGHSHGGGGGHNHSHSHSHSHDEEPLTIKVSNSYNHMGDALQDPNHPGHSHGDGLRHGHSHDNHGHSHSQNHSHSDHSHSHGHSHDDGPKGSIIMQGVFLHILADALGSVGVIVSAILMQLFGWMIADPICSVFIAVMIAVSVVGLIKESMEILMQRQPRPLDRRLPGCYQQLARLEGVRSVQEPHFWTLCSSKYVGALKLELRPDADARYVTHRTQQIFQAIGVEELYVHVDITND</sequence>
<gene>
    <name evidence="16" type="primary">EOG090X09D3</name>
</gene>
<dbReference type="AlphaFoldDB" id="A0A4Y7NIS0"/>
<keyword evidence="7" id="KW-0864">Zinc transport</keyword>
<feature type="transmembrane region" description="Helical" evidence="14">
    <location>
        <begin position="264"/>
        <end position="284"/>
    </location>
</feature>
<keyword evidence="7" id="KW-0862">Zinc</keyword>
<evidence type="ECO:0000313" key="16">
    <source>
        <dbReference type="EMBL" id="SVE93119.1"/>
    </source>
</evidence>
<feature type="compositionally biased region" description="Basic and acidic residues" evidence="13">
    <location>
        <begin position="216"/>
        <end position="231"/>
    </location>
</feature>
<evidence type="ECO:0000256" key="13">
    <source>
        <dbReference type="SAM" id="MobiDB-lite"/>
    </source>
</evidence>
<name>A0A4Y7NIS0_9CRUS</name>
<keyword evidence="9" id="KW-0406">Ion transport</keyword>
<evidence type="ECO:0000256" key="4">
    <source>
        <dbReference type="ARBA" id="ARBA00011182"/>
    </source>
</evidence>
<protein>
    <submittedName>
        <fullName evidence="16">EOG090X09D3</fullName>
    </submittedName>
</protein>
<evidence type="ECO:0000256" key="6">
    <source>
        <dbReference type="ARBA" id="ARBA00022692"/>
    </source>
</evidence>
<comment type="function">
    <text evidence="12">Zinc ion transporter mediating zinc entry from the cytosol into the lumen of organelles along the secretory pathway. By contributing to zinc ion homeostasis within the early secretory pathway, regulates the activation and folding of enzymes like alkaline phosphatases.</text>
</comment>
<dbReference type="EMBL" id="LR023500">
    <property type="protein sequence ID" value="SVE93119.1"/>
    <property type="molecule type" value="mRNA"/>
</dbReference>
<feature type="region of interest" description="Disordered" evidence="13">
    <location>
        <begin position="171"/>
        <end position="190"/>
    </location>
</feature>
<keyword evidence="6 14" id="KW-0812">Transmembrane</keyword>
<evidence type="ECO:0000256" key="7">
    <source>
        <dbReference type="ARBA" id="ARBA00022906"/>
    </source>
</evidence>
<evidence type="ECO:0000256" key="12">
    <source>
        <dbReference type="ARBA" id="ARBA00046010"/>
    </source>
</evidence>
<evidence type="ECO:0000256" key="14">
    <source>
        <dbReference type="SAM" id="Phobius"/>
    </source>
</evidence>
<evidence type="ECO:0000256" key="5">
    <source>
        <dbReference type="ARBA" id="ARBA00022448"/>
    </source>
</evidence>
<feature type="region of interest" description="Disordered" evidence="13">
    <location>
        <begin position="203"/>
        <end position="256"/>
    </location>
</feature>
<feature type="domain" description="Cation efflux protein transmembrane" evidence="15">
    <location>
        <begin position="44"/>
        <end position="321"/>
    </location>
</feature>
<proteinExistence type="evidence at transcript level"/>